<dbReference type="KEGG" id="clup:CLUP02_04314"/>
<evidence type="ECO:0000313" key="4">
    <source>
        <dbReference type="Proteomes" id="UP000830671"/>
    </source>
</evidence>
<organism evidence="3 4">
    <name type="scientific">Colletotrichum lupini</name>
    <dbReference type="NCBI Taxonomy" id="145971"/>
    <lineage>
        <taxon>Eukaryota</taxon>
        <taxon>Fungi</taxon>
        <taxon>Dikarya</taxon>
        <taxon>Ascomycota</taxon>
        <taxon>Pezizomycotina</taxon>
        <taxon>Sordariomycetes</taxon>
        <taxon>Hypocreomycetidae</taxon>
        <taxon>Glomerellales</taxon>
        <taxon>Glomerellaceae</taxon>
        <taxon>Colletotrichum</taxon>
        <taxon>Colletotrichum acutatum species complex</taxon>
    </lineage>
</organism>
<feature type="region of interest" description="Disordered" evidence="1">
    <location>
        <begin position="508"/>
        <end position="528"/>
    </location>
</feature>
<accession>A0A9Q8SK28</accession>
<dbReference type="AlphaFoldDB" id="A0A9Q8SK28"/>
<name>A0A9Q8SK28_9PEZI</name>
<dbReference type="PANTHER" id="PTHR36978:SF8">
    <property type="entry name" value="NAD DEPENDENT EPIMERASE_DEHYDRATASE"/>
    <property type="match status" value="1"/>
</dbReference>
<sequence>MSELPLQIPTLGRDTLPRAMPRDAPLTASDADAVPATSIKGDDRAEVTPDAEAVASYQISLPIRTRQPSREAKKRAGGSAGPFFEVLSSDLRYQIYQLAFGRKILHLYLLYRRSLQPDVRWRKGHQPVPAWYPHSPSVSPMDPPFADASMTPQWYWWSCVCGPEDRKLETKLSDQCPRGFYQTCGPKETYLGILPWLLTCRRAYEETIQVLYASNTFKFEQRLEAMYFPYAIATPHFTWITSLEIRIPDRDESLVDKSLDKSPRPSPGAPTITELRALSPRDQYLNIIKSIAPNFPALRRLHISFEGSVRRVPVPRPNVTTLLISTLGEVDTDELESLILGPIDTMPVEIEKQVLFYQSLYTALLTAESQKSEGEVKEVEYLRSDGRPGWTKFWRSDRGRRICRQRNETERNKTYRAAMHSPMSSLDHWWWRFLENHVYRIPPPPKRKRTKPMQVLCVGPPRSATESLQQALLALGYDHTYHGWDIVYDDPPIPATGWGKLARKKWYGGGGSSSPKRKGGKEIDDTSSEGDCQITAEEFDELLGHCVAVTDAAASCFAAEMIRAYPEAKVVLNVRRDLDSWHKSAVKTLVHVNESWSFWVSSLLDREAFWAWHVYERFLWALFFRAPDGDMARAIRRNGKWVYREHCDMIRGMVPADRLLEWSADEGWEPLCKFLGKEVPDVPFPHANAAGPGGGWKAREEMAIKSMGGEDNILCEDWC</sequence>
<feature type="domain" description="DUF7730" evidence="2">
    <location>
        <begin position="159"/>
        <end position="257"/>
    </location>
</feature>
<dbReference type="EMBL" id="CP019474">
    <property type="protein sequence ID" value="UQC78837.1"/>
    <property type="molecule type" value="Genomic_DNA"/>
</dbReference>
<dbReference type="InterPro" id="IPR040632">
    <property type="entry name" value="Sulfotransfer_4"/>
</dbReference>
<evidence type="ECO:0000313" key="3">
    <source>
        <dbReference type="EMBL" id="UQC78837.1"/>
    </source>
</evidence>
<evidence type="ECO:0000256" key="1">
    <source>
        <dbReference type="SAM" id="MobiDB-lite"/>
    </source>
</evidence>
<dbReference type="InterPro" id="IPR027417">
    <property type="entry name" value="P-loop_NTPase"/>
</dbReference>
<gene>
    <name evidence="3" type="ORF">CLUP02_04314</name>
</gene>
<dbReference type="Gene3D" id="3.40.50.300">
    <property type="entry name" value="P-loop containing nucleotide triphosphate hydrolases"/>
    <property type="match status" value="1"/>
</dbReference>
<dbReference type="Pfam" id="PF24864">
    <property type="entry name" value="DUF7730"/>
    <property type="match status" value="1"/>
</dbReference>
<dbReference type="Proteomes" id="UP000830671">
    <property type="component" value="Chromosome 2"/>
</dbReference>
<keyword evidence="4" id="KW-1185">Reference proteome</keyword>
<reference evidence="3" key="1">
    <citation type="journal article" date="2021" name="Mol. Plant Microbe Interact.">
        <title>Complete Genome Sequence of the Plant-Pathogenic Fungus Colletotrichum lupini.</title>
        <authorList>
            <person name="Baroncelli R."/>
            <person name="Pensec F."/>
            <person name="Da Lio D."/>
            <person name="Boufleur T."/>
            <person name="Vicente I."/>
            <person name="Sarrocco S."/>
            <person name="Picot A."/>
            <person name="Baraldi E."/>
            <person name="Sukno S."/>
            <person name="Thon M."/>
            <person name="Le Floch G."/>
        </authorList>
    </citation>
    <scope>NUCLEOTIDE SEQUENCE</scope>
    <source>
        <strain evidence="3">IMI 504893</strain>
    </source>
</reference>
<dbReference type="PANTHER" id="PTHR36978">
    <property type="entry name" value="P-LOOP CONTAINING NUCLEOTIDE TRIPHOSPHATE HYDROLASE"/>
    <property type="match status" value="1"/>
</dbReference>
<dbReference type="Pfam" id="PF17784">
    <property type="entry name" value="Sulfotransfer_4"/>
    <property type="match status" value="1"/>
</dbReference>
<dbReference type="GeneID" id="73338339"/>
<evidence type="ECO:0000259" key="2">
    <source>
        <dbReference type="Pfam" id="PF24864"/>
    </source>
</evidence>
<dbReference type="SUPFAM" id="SSF52540">
    <property type="entry name" value="P-loop containing nucleoside triphosphate hydrolases"/>
    <property type="match status" value="1"/>
</dbReference>
<dbReference type="InterPro" id="IPR056632">
    <property type="entry name" value="DUF7730"/>
</dbReference>
<feature type="region of interest" description="Disordered" evidence="1">
    <location>
        <begin position="10"/>
        <end position="47"/>
    </location>
</feature>
<protein>
    <recommendedName>
        <fullName evidence="2">DUF7730 domain-containing protein</fullName>
    </recommendedName>
</protein>
<dbReference type="RefSeq" id="XP_049140472.1">
    <property type="nucleotide sequence ID" value="XM_049283329.1"/>
</dbReference>
<proteinExistence type="predicted"/>